<protein>
    <submittedName>
        <fullName evidence="2">Potassium transporter</fullName>
    </submittedName>
</protein>
<evidence type="ECO:0000313" key="3">
    <source>
        <dbReference type="Proteomes" id="UP001288944"/>
    </source>
</evidence>
<evidence type="ECO:0000256" key="1">
    <source>
        <dbReference type="SAM" id="Phobius"/>
    </source>
</evidence>
<evidence type="ECO:0000313" key="2">
    <source>
        <dbReference type="EMBL" id="MDZ7543329.1"/>
    </source>
</evidence>
<reference evidence="2" key="1">
    <citation type="submission" date="2019-11" db="EMBL/GenBank/DDBJ databases">
        <title>Characterization of Clostridium perfringens isolates from swine manure treated agricultural soils.</title>
        <authorList>
            <person name="Wushke S.T."/>
        </authorList>
    </citation>
    <scope>NUCLEOTIDE SEQUENCE</scope>
    <source>
        <strain evidence="2">X62</strain>
    </source>
</reference>
<feature type="transmembrane region" description="Helical" evidence="1">
    <location>
        <begin position="93"/>
        <end position="114"/>
    </location>
</feature>
<feature type="non-terminal residue" evidence="2">
    <location>
        <position position="1"/>
    </location>
</feature>
<gene>
    <name evidence="2" type="ORF">GNF83_19550</name>
</gene>
<dbReference type="PANTHER" id="PTHR43021">
    <property type="entry name" value="NA(+)/H(+) ANTIPORTER-RELATED"/>
    <property type="match status" value="1"/>
</dbReference>
<feature type="transmembrane region" description="Helical" evidence="1">
    <location>
        <begin position="52"/>
        <end position="72"/>
    </location>
</feature>
<comment type="caution">
    <text evidence="2">The sequence shown here is derived from an EMBL/GenBank/DDBJ whole genome shotgun (WGS) entry which is preliminary data.</text>
</comment>
<dbReference type="PANTHER" id="PTHR43021:SF2">
    <property type="entry name" value="CATION_H+ EXCHANGER DOMAIN-CONTAINING PROTEIN"/>
    <property type="match status" value="1"/>
</dbReference>
<keyword evidence="1" id="KW-0472">Membrane</keyword>
<organism evidence="2 3">
    <name type="scientific">Clostridium perfringens</name>
    <dbReference type="NCBI Taxonomy" id="1502"/>
    <lineage>
        <taxon>Bacteria</taxon>
        <taxon>Bacillati</taxon>
        <taxon>Bacillota</taxon>
        <taxon>Clostridia</taxon>
        <taxon>Eubacteriales</taxon>
        <taxon>Clostridiaceae</taxon>
        <taxon>Clostridium</taxon>
    </lineage>
</organism>
<keyword evidence="1" id="KW-1133">Transmembrane helix</keyword>
<proteinExistence type="predicted"/>
<accession>A0AAW9K6Q6</accession>
<dbReference type="EMBL" id="WNUR01001065">
    <property type="protein sequence ID" value="MDZ7543329.1"/>
    <property type="molecule type" value="Genomic_DNA"/>
</dbReference>
<feature type="transmembrane region" description="Helical" evidence="1">
    <location>
        <begin position="27"/>
        <end position="46"/>
    </location>
</feature>
<feature type="non-terminal residue" evidence="2">
    <location>
        <position position="154"/>
    </location>
</feature>
<name>A0AAW9K6Q6_CLOPF</name>
<dbReference type="AlphaFoldDB" id="A0AAW9K6Q6"/>
<keyword evidence="1" id="KW-0812">Transmembrane</keyword>
<dbReference type="Proteomes" id="UP001288944">
    <property type="component" value="Unassembled WGS sequence"/>
</dbReference>
<sequence length="154" mass="16130">VLNFMLIGMAFSATFANMISEERLKEVMSAVSPILDISMIIVILNLGAPLDYHLILGAGLFTAIYIISRAIGKYSGAFLGASITNSPQTVKKYLGFTLLPHSGVSLVFTGIAVSTLAGPAPECAKIVQGTIAAAAVINEVIAVIIAKKAFEWSG</sequence>
<feature type="transmembrane region" description="Helical" evidence="1">
    <location>
        <begin position="126"/>
        <end position="146"/>
    </location>
</feature>